<evidence type="ECO:0000256" key="1">
    <source>
        <dbReference type="ARBA" id="ARBA00004621"/>
    </source>
</evidence>
<keyword evidence="5" id="KW-1031">Host cell junction</keyword>
<reference evidence="9 10" key="1">
    <citation type="journal article" date="2009" name="Arch. Virol.">
        <title>Melandrium yellow fleck bromovirus infects Arabidopsis thaliana and has genomic RNA sequence characteristics that are unique among bromoviruses.</title>
        <authorList>
            <person name="Narabayashi T."/>
            <person name="Iwahashi F."/>
            <person name="Kaido M."/>
            <person name="Okuno T."/>
            <person name="Mise K."/>
        </authorList>
    </citation>
    <scope>NUCLEOTIDE SEQUENCE [LARGE SCALE GENOMIC DNA]</scope>
    <source>
        <strain evidence="9 10">KU1</strain>
    </source>
</reference>
<keyword evidence="3" id="KW-0813">Transport</keyword>
<evidence type="ECO:0000256" key="7">
    <source>
        <dbReference type="ARBA" id="ARBA00032603"/>
    </source>
</evidence>
<keyword evidence="10" id="KW-1185">Reference proteome</keyword>
<evidence type="ECO:0000313" key="10">
    <source>
        <dbReference type="Proteomes" id="UP000202502"/>
    </source>
</evidence>
<accession>C8KH77</accession>
<dbReference type="Pfam" id="PF00803">
    <property type="entry name" value="3A"/>
    <property type="match status" value="1"/>
</dbReference>
<dbReference type="InterPro" id="IPR000603">
    <property type="entry name" value="MPV"/>
</dbReference>
<evidence type="ECO:0000256" key="6">
    <source>
        <dbReference type="ARBA" id="ARBA00025275"/>
    </source>
</evidence>
<comment type="function">
    <text evidence="6">Transports viral genome to neighboring plant cells directly through plasmosdesmata, without any budding. The movement protein allows efficient cell to cell propagation, by bypassing the host cell wall barrier. Acts by forming a tubular structure at the host plasmodesmata, enlarging it enough to allow free passage of virion capsids.</text>
</comment>
<dbReference type="GO" id="GO:0044219">
    <property type="term" value="C:host cell plasmodesma"/>
    <property type="evidence" value="ECO:0007669"/>
    <property type="project" value="UniProtKB-SubCell"/>
</dbReference>
<name>C8KH77_9BROM</name>
<evidence type="ECO:0000256" key="2">
    <source>
        <dbReference type="ARBA" id="ARBA00014660"/>
    </source>
</evidence>
<dbReference type="Proteomes" id="UP000202502">
    <property type="component" value="Genome"/>
</dbReference>
<dbReference type="RefSeq" id="YP_003208109.1">
    <property type="nucleotide sequence ID" value="NC_013268.1"/>
</dbReference>
<evidence type="ECO:0000313" key="9">
    <source>
        <dbReference type="EMBL" id="BAI40163.1"/>
    </source>
</evidence>
<organism evidence="9 10">
    <name type="scientific">Melandrium yellow fleck virus</name>
    <dbReference type="NCBI Taxonomy" id="545259"/>
    <lineage>
        <taxon>Viruses</taxon>
        <taxon>Riboviria</taxon>
        <taxon>Orthornavirae</taxon>
        <taxon>Kitrinoviricota</taxon>
        <taxon>Alsuviricetes</taxon>
        <taxon>Martellivirales</taxon>
        <taxon>Bromoviridae</taxon>
        <taxon>Bromovirus</taxon>
        <taxon>Bromovirus MYFV</taxon>
    </lineage>
</organism>
<dbReference type="OrthoDB" id="11253at10239"/>
<evidence type="ECO:0000256" key="8">
    <source>
        <dbReference type="SAM" id="MobiDB-lite"/>
    </source>
</evidence>
<sequence>MSNLVKPFTGRSSTVTEQVGSSNNNTLISEIFSEKAIKEMASECKLGMYTNLSSDKMFNYIDLVPKTQMSKLISWTKSEYEQGKVPSTGVLSIPRVLLFIVRTVSSSVSGSITVRLCDSGVIATSGGLDSIDNQECTVQLSALPALIALSPSYDCPMEVLGGNKGRNRCFGLVTQLNGVVGVTGTVAMTHAYWNASFKVKPNNYKSYSPRHVSVTAFDRLQAYGKKELKQYIKNISNQNVDHGLLLGSNSNFSNDNVITSVEELDESPVNDSKPKIAMSAKSIAGVPASAPKPRR</sequence>
<dbReference type="GeneID" id="8454349"/>
<feature type="region of interest" description="Disordered" evidence="8">
    <location>
        <begin position="263"/>
        <end position="295"/>
    </location>
</feature>
<dbReference type="KEGG" id="vg:8454349"/>
<evidence type="ECO:0000256" key="3">
    <source>
        <dbReference type="ARBA" id="ARBA00022448"/>
    </source>
</evidence>
<dbReference type="GO" id="GO:0046740">
    <property type="term" value="P:transport of virus in host, cell to cell"/>
    <property type="evidence" value="ECO:0007669"/>
    <property type="project" value="UniProtKB-KW"/>
</dbReference>
<comment type="subcellular location">
    <subcellularLocation>
        <location evidence="1">Host cell junction</location>
        <location evidence="1">Host plasmodesma</location>
    </subcellularLocation>
</comment>
<evidence type="ECO:0000256" key="5">
    <source>
        <dbReference type="ARBA" id="ARBA00023081"/>
    </source>
</evidence>
<keyword evidence="4" id="KW-0916">Viral movement protein</keyword>
<proteinExistence type="predicted"/>
<gene>
    <name evidence="9" type="primary">3a</name>
</gene>
<dbReference type="EMBL" id="AB444585">
    <property type="protein sequence ID" value="BAI40163.1"/>
    <property type="molecule type" value="Genomic_RNA"/>
</dbReference>
<protein>
    <recommendedName>
        <fullName evidence="2">Movement protein</fullName>
    </recommendedName>
    <alternativeName>
        <fullName evidence="7">Protein 3A</fullName>
    </alternativeName>
</protein>
<evidence type="ECO:0000256" key="4">
    <source>
        <dbReference type="ARBA" id="ARBA00023031"/>
    </source>
</evidence>